<dbReference type="SUPFAM" id="SSF49899">
    <property type="entry name" value="Concanavalin A-like lectins/glucanases"/>
    <property type="match status" value="1"/>
</dbReference>
<evidence type="ECO:0000313" key="5">
    <source>
        <dbReference type="EMBL" id="RZC50188.1"/>
    </source>
</evidence>
<dbReference type="PANTHER" id="PTHR11073:SF2">
    <property type="entry name" value="CALRETICULIN"/>
    <property type="match status" value="1"/>
</dbReference>
<protein>
    <submittedName>
        <fullName evidence="5">Uncharacterized protein</fullName>
    </submittedName>
</protein>
<evidence type="ECO:0000256" key="2">
    <source>
        <dbReference type="ARBA" id="ARBA00010983"/>
    </source>
</evidence>
<dbReference type="GO" id="GO:0005509">
    <property type="term" value="F:calcium ion binding"/>
    <property type="evidence" value="ECO:0007669"/>
    <property type="project" value="InterPro"/>
</dbReference>
<dbReference type="GO" id="GO:0006457">
    <property type="term" value="P:protein folding"/>
    <property type="evidence" value="ECO:0007669"/>
    <property type="project" value="InterPro"/>
</dbReference>
<organism evidence="5 6">
    <name type="scientific">Papaver somniferum</name>
    <name type="common">Opium poppy</name>
    <dbReference type="NCBI Taxonomy" id="3469"/>
    <lineage>
        <taxon>Eukaryota</taxon>
        <taxon>Viridiplantae</taxon>
        <taxon>Streptophyta</taxon>
        <taxon>Embryophyta</taxon>
        <taxon>Tracheophyta</taxon>
        <taxon>Spermatophyta</taxon>
        <taxon>Magnoliopsida</taxon>
        <taxon>Ranunculales</taxon>
        <taxon>Papaveraceae</taxon>
        <taxon>Papaveroideae</taxon>
        <taxon>Papaver</taxon>
    </lineage>
</organism>
<evidence type="ECO:0000313" key="6">
    <source>
        <dbReference type="Proteomes" id="UP000316621"/>
    </source>
</evidence>
<dbReference type="InterPro" id="IPR001580">
    <property type="entry name" value="Calret/calnex"/>
</dbReference>
<evidence type="ECO:0000256" key="1">
    <source>
        <dbReference type="ARBA" id="ARBA00004240"/>
    </source>
</evidence>
<proteinExistence type="inferred from homology"/>
<dbReference type="PANTHER" id="PTHR11073">
    <property type="entry name" value="CALRETICULIN AND CALNEXIN"/>
    <property type="match status" value="1"/>
</dbReference>
<dbReference type="Gene3D" id="2.60.120.200">
    <property type="match status" value="1"/>
</dbReference>
<dbReference type="Gramene" id="RZC50188">
    <property type="protein sequence ID" value="RZC50188"/>
    <property type="gene ID" value="C5167_018615"/>
</dbReference>
<accession>A0A4Y7IRS6</accession>
<dbReference type="GO" id="GO:0036503">
    <property type="term" value="P:ERAD pathway"/>
    <property type="evidence" value="ECO:0007669"/>
    <property type="project" value="TreeGrafter"/>
</dbReference>
<comment type="function">
    <text evidence="4">Molecular calcium-binding chaperone promoting folding, oligomeric assembly and quality control in the ER via the calreticulin/calnexin cycle. This lectin may interact transiently with almost all of the monoglucosylated glycoproteins that are synthesized in the ER.</text>
</comment>
<keyword evidence="3" id="KW-0256">Endoplasmic reticulum</keyword>
<dbReference type="GO" id="GO:0051082">
    <property type="term" value="F:unfolded protein binding"/>
    <property type="evidence" value="ECO:0007669"/>
    <property type="project" value="InterPro"/>
</dbReference>
<dbReference type="AlphaFoldDB" id="A0A4Y7IRS6"/>
<dbReference type="STRING" id="3469.A0A4Y7IRS6"/>
<evidence type="ECO:0000256" key="3">
    <source>
        <dbReference type="ARBA" id="ARBA00022824"/>
    </source>
</evidence>
<reference evidence="5 6" key="1">
    <citation type="journal article" date="2018" name="Science">
        <title>The opium poppy genome and morphinan production.</title>
        <authorList>
            <person name="Guo L."/>
            <person name="Winzer T."/>
            <person name="Yang X."/>
            <person name="Li Y."/>
            <person name="Ning Z."/>
            <person name="He Z."/>
            <person name="Teodor R."/>
            <person name="Lu Y."/>
            <person name="Bowser T.A."/>
            <person name="Graham I.A."/>
            <person name="Ye K."/>
        </authorList>
    </citation>
    <scope>NUCLEOTIDE SEQUENCE [LARGE SCALE GENOMIC DNA]</scope>
    <source>
        <strain evidence="6">cv. HN1</strain>
        <tissue evidence="5">Leaves</tissue>
    </source>
</reference>
<keyword evidence="6" id="KW-1185">Reference proteome</keyword>
<dbReference type="Proteomes" id="UP000316621">
    <property type="component" value="Chromosome 2"/>
</dbReference>
<name>A0A4Y7IRS6_PAPSO</name>
<dbReference type="InterPro" id="IPR013320">
    <property type="entry name" value="ConA-like_dom_sf"/>
</dbReference>
<dbReference type="GO" id="GO:0005789">
    <property type="term" value="C:endoplasmic reticulum membrane"/>
    <property type="evidence" value="ECO:0007669"/>
    <property type="project" value="TreeGrafter"/>
</dbReference>
<sequence>MLRSFRDKKKMQGLRVVIIFKGPPLPLEFQSTFGQNTATPSCTMTYTEMVEFQMVVLRVIRTMDFWIIIDGWKNRWVKSDWKKDENMAGEWNFTSSKWDGEANDKGIQTSKDYRFYAISAAFLSSVTKERYWFSYSMLNTSKSLVVVVDT</sequence>
<comment type="subcellular location">
    <subcellularLocation>
        <location evidence="1">Endoplasmic reticulum</location>
    </subcellularLocation>
</comment>
<comment type="similarity">
    <text evidence="2">Belongs to the calreticulin family.</text>
</comment>
<evidence type="ECO:0000256" key="4">
    <source>
        <dbReference type="ARBA" id="ARBA00037091"/>
    </source>
</evidence>
<dbReference type="EMBL" id="CM010716">
    <property type="protein sequence ID" value="RZC50188.1"/>
    <property type="molecule type" value="Genomic_DNA"/>
</dbReference>
<gene>
    <name evidence="5" type="ORF">C5167_018615</name>
</gene>